<keyword evidence="2" id="KW-0472">Membrane</keyword>
<dbReference type="InParanoid" id="D1C4K0"/>
<dbReference type="Proteomes" id="UP000002027">
    <property type="component" value="Chromosome 1"/>
</dbReference>
<dbReference type="Pfam" id="PF08239">
    <property type="entry name" value="SH3_3"/>
    <property type="match status" value="1"/>
</dbReference>
<sequence>MTVRKCSTCKHYEPAPIWRKGWCRNPLLYSPQQSHLVGEDDLDCDRGMGNYWEPIDAPPGVAGVTPPPDTEADLTNPNPTPAFEPQVAPLNFVPPPGGGARSGRGGEMHQYPGSGRPGDFDDDDEFQRPSTHDRSRSPFASGSERQFTYYSEERYWTDYLRIAVPVVGVILMLGFVWFLLQSLLGGEDEAGNNTNGITGPTVVMGATPGGGVGPVSTPRPLPTTETTPAPSSGSIGQGATVVVANTDGAGVNLRSSPSTSGELVMTLEEGTELTITGESVTADGYTWWPVEGDGVEGYVVEDFLELAQ</sequence>
<dbReference type="PROSITE" id="PS51781">
    <property type="entry name" value="SH3B"/>
    <property type="match status" value="1"/>
</dbReference>
<dbReference type="RefSeq" id="WP_012872213.1">
    <property type="nucleotide sequence ID" value="NC_013523.1"/>
</dbReference>
<dbReference type="STRING" id="479434.Sthe_1733"/>
<dbReference type="eggNOG" id="COG4991">
    <property type="taxonomic scope" value="Bacteria"/>
</dbReference>
<feature type="compositionally biased region" description="Basic and acidic residues" evidence="1">
    <location>
        <begin position="126"/>
        <end position="136"/>
    </location>
</feature>
<feature type="compositionally biased region" description="Low complexity" evidence="1">
    <location>
        <begin position="216"/>
        <end position="234"/>
    </location>
</feature>
<keyword evidence="2" id="KW-0812">Transmembrane</keyword>
<dbReference type="AlphaFoldDB" id="D1C4K0"/>
<feature type="transmembrane region" description="Helical" evidence="2">
    <location>
        <begin position="159"/>
        <end position="180"/>
    </location>
</feature>
<evidence type="ECO:0000313" key="5">
    <source>
        <dbReference type="Proteomes" id="UP000002027"/>
    </source>
</evidence>
<dbReference type="EMBL" id="CP001823">
    <property type="protein sequence ID" value="ACZ39167.1"/>
    <property type="molecule type" value="Genomic_DNA"/>
</dbReference>
<feature type="region of interest" description="Disordered" evidence="1">
    <location>
        <begin position="216"/>
        <end position="236"/>
    </location>
</feature>
<gene>
    <name evidence="4" type="ordered locus">Sthe_1733</name>
</gene>
<evidence type="ECO:0000256" key="2">
    <source>
        <dbReference type="SAM" id="Phobius"/>
    </source>
</evidence>
<evidence type="ECO:0000259" key="3">
    <source>
        <dbReference type="PROSITE" id="PS51781"/>
    </source>
</evidence>
<keyword evidence="2" id="KW-1133">Transmembrane helix</keyword>
<dbReference type="KEGG" id="sti:Sthe_1733"/>
<reference evidence="5" key="1">
    <citation type="submission" date="2009-11" db="EMBL/GenBank/DDBJ databases">
        <title>The complete chromosome 1 of Sphaerobacter thermophilus DSM 20745.</title>
        <authorList>
            <person name="Lucas S."/>
            <person name="Copeland A."/>
            <person name="Lapidus A."/>
            <person name="Glavina del Rio T."/>
            <person name="Dalin E."/>
            <person name="Tice H."/>
            <person name="Bruce D."/>
            <person name="Goodwin L."/>
            <person name="Pitluck S."/>
            <person name="Kyrpides N."/>
            <person name="Mavromatis K."/>
            <person name="Ivanova N."/>
            <person name="Mikhailova N."/>
            <person name="LaButti K.M."/>
            <person name="Clum A."/>
            <person name="Sun H.I."/>
            <person name="Brettin T."/>
            <person name="Detter J.C."/>
            <person name="Han C."/>
            <person name="Larimer F."/>
            <person name="Land M."/>
            <person name="Hauser L."/>
            <person name="Markowitz V."/>
            <person name="Cheng J.F."/>
            <person name="Hugenholtz P."/>
            <person name="Woyke T."/>
            <person name="Wu D."/>
            <person name="Steenblock K."/>
            <person name="Schneider S."/>
            <person name="Pukall R."/>
            <person name="Goeker M."/>
            <person name="Klenk H.P."/>
            <person name="Eisen J.A."/>
        </authorList>
    </citation>
    <scope>NUCLEOTIDE SEQUENCE [LARGE SCALE GENOMIC DNA]</scope>
    <source>
        <strain evidence="5">ATCC 49802 / DSM 20745 / S 6022</strain>
    </source>
</reference>
<dbReference type="SMART" id="SM00287">
    <property type="entry name" value="SH3b"/>
    <property type="match status" value="1"/>
</dbReference>
<name>D1C4K0_SPHTD</name>
<feature type="region of interest" description="Disordered" evidence="1">
    <location>
        <begin position="68"/>
        <end position="142"/>
    </location>
</feature>
<feature type="domain" description="SH3b" evidence="3">
    <location>
        <begin position="236"/>
        <end position="308"/>
    </location>
</feature>
<reference evidence="4 5" key="2">
    <citation type="journal article" date="2010" name="Stand. Genomic Sci.">
        <title>Complete genome sequence of Desulfohalobium retbaense type strain (HR(100)).</title>
        <authorList>
            <person name="Spring S."/>
            <person name="Nolan M."/>
            <person name="Lapidus A."/>
            <person name="Glavina Del Rio T."/>
            <person name="Copeland A."/>
            <person name="Tice H."/>
            <person name="Cheng J.F."/>
            <person name="Lucas S."/>
            <person name="Land M."/>
            <person name="Chen F."/>
            <person name="Bruce D."/>
            <person name="Goodwin L."/>
            <person name="Pitluck S."/>
            <person name="Ivanova N."/>
            <person name="Mavromatis K."/>
            <person name="Mikhailova N."/>
            <person name="Pati A."/>
            <person name="Chen A."/>
            <person name="Palaniappan K."/>
            <person name="Hauser L."/>
            <person name="Chang Y.J."/>
            <person name="Jeffries C.D."/>
            <person name="Munk C."/>
            <person name="Kiss H."/>
            <person name="Chain P."/>
            <person name="Han C."/>
            <person name="Brettin T."/>
            <person name="Detter J.C."/>
            <person name="Schuler E."/>
            <person name="Goker M."/>
            <person name="Rohde M."/>
            <person name="Bristow J."/>
            <person name="Eisen J.A."/>
            <person name="Markowitz V."/>
            <person name="Hugenholtz P."/>
            <person name="Kyrpides N.C."/>
            <person name="Klenk H.P."/>
        </authorList>
    </citation>
    <scope>NUCLEOTIDE SEQUENCE [LARGE SCALE GENOMIC DNA]</scope>
    <source>
        <strain evidence="5">ATCC 49802 / DSM 20745 / S 6022</strain>
    </source>
</reference>
<dbReference type="InterPro" id="IPR003646">
    <property type="entry name" value="SH3-like_bac-type"/>
</dbReference>
<dbReference type="Gene3D" id="2.30.30.40">
    <property type="entry name" value="SH3 Domains"/>
    <property type="match status" value="1"/>
</dbReference>
<dbReference type="HOGENOM" id="CLU_902858_0_0_0"/>
<evidence type="ECO:0000256" key="1">
    <source>
        <dbReference type="SAM" id="MobiDB-lite"/>
    </source>
</evidence>
<proteinExistence type="predicted"/>
<organism evidence="4 5">
    <name type="scientific">Sphaerobacter thermophilus (strain ATCC 49802 / DSM 20745 / KCCM 41009 / NCIMB 13125 / S 6022)</name>
    <dbReference type="NCBI Taxonomy" id="479434"/>
    <lineage>
        <taxon>Bacteria</taxon>
        <taxon>Pseudomonadati</taxon>
        <taxon>Thermomicrobiota</taxon>
        <taxon>Thermomicrobia</taxon>
        <taxon>Sphaerobacterales</taxon>
        <taxon>Sphaerobacterineae</taxon>
        <taxon>Sphaerobacteraceae</taxon>
        <taxon>Sphaerobacter</taxon>
    </lineage>
</organism>
<keyword evidence="5" id="KW-1185">Reference proteome</keyword>
<protein>
    <submittedName>
        <fullName evidence="4">SH3 type 3 domain protein</fullName>
    </submittedName>
</protein>
<evidence type="ECO:0000313" key="4">
    <source>
        <dbReference type="EMBL" id="ACZ39167.1"/>
    </source>
</evidence>
<dbReference type="OrthoDB" id="159165at2"/>
<accession>D1C4K0</accession>